<protein>
    <recommendedName>
        <fullName evidence="4">Nuclear transport factor 2 family protein</fullName>
    </recommendedName>
</protein>
<feature type="chain" id="PRO_5046825438" description="Nuclear transport factor 2 family protein" evidence="1">
    <location>
        <begin position="20"/>
        <end position="170"/>
    </location>
</feature>
<evidence type="ECO:0008006" key="4">
    <source>
        <dbReference type="Google" id="ProtNLM"/>
    </source>
</evidence>
<comment type="caution">
    <text evidence="2">The sequence shown here is derived from an EMBL/GenBank/DDBJ whole genome shotgun (WGS) entry which is preliminary data.</text>
</comment>
<organism evidence="2 3">
    <name type="scientific">Urechidicola vernalis</name>
    <dbReference type="NCBI Taxonomy" id="3075600"/>
    <lineage>
        <taxon>Bacteria</taxon>
        <taxon>Pseudomonadati</taxon>
        <taxon>Bacteroidota</taxon>
        <taxon>Flavobacteriia</taxon>
        <taxon>Flavobacteriales</taxon>
        <taxon>Flavobacteriaceae</taxon>
        <taxon>Urechidicola</taxon>
    </lineage>
</organism>
<proteinExistence type="predicted"/>
<keyword evidence="3" id="KW-1185">Reference proteome</keyword>
<keyword evidence="1" id="KW-0732">Signal</keyword>
<feature type="signal peptide" evidence="1">
    <location>
        <begin position="1"/>
        <end position="19"/>
    </location>
</feature>
<sequence length="170" mass="19724">MKIRFTLLFTFICTTFIFAQENKQDNTTIDNLISNLYGVISGEKGEARDWDAFNNLYYQNARLIPSGKNKDGITGARYMTPQDYIDGSGKWLVENGFHEIEISREVQQFGTVAHVFSTYEAKKSKSDTEPFMRGINSIQLLNDGTRWWILNIYWTQESEENPIPEKYLPK</sequence>
<accession>A0ABU2Y107</accession>
<dbReference type="SUPFAM" id="SSF54427">
    <property type="entry name" value="NTF2-like"/>
    <property type="match status" value="1"/>
</dbReference>
<dbReference type="EMBL" id="JAVRHV010000001">
    <property type="protein sequence ID" value="MDT0551825.1"/>
    <property type="molecule type" value="Genomic_DNA"/>
</dbReference>
<evidence type="ECO:0000256" key="1">
    <source>
        <dbReference type="SAM" id="SignalP"/>
    </source>
</evidence>
<gene>
    <name evidence="2" type="ORF">RM519_01085</name>
</gene>
<name>A0ABU2Y107_9FLAO</name>
<dbReference type="InterPro" id="IPR032710">
    <property type="entry name" value="NTF2-like_dom_sf"/>
</dbReference>
<evidence type="ECO:0000313" key="2">
    <source>
        <dbReference type="EMBL" id="MDT0551825.1"/>
    </source>
</evidence>
<dbReference type="Gene3D" id="3.10.450.50">
    <property type="match status" value="1"/>
</dbReference>
<dbReference type="Proteomes" id="UP001252186">
    <property type="component" value="Unassembled WGS sequence"/>
</dbReference>
<reference evidence="2 3" key="1">
    <citation type="submission" date="2023-09" db="EMBL/GenBank/DDBJ databases">
        <authorList>
            <person name="Rey-Velasco X."/>
        </authorList>
    </citation>
    <scope>NUCLEOTIDE SEQUENCE [LARGE SCALE GENOMIC DNA]</scope>
    <source>
        <strain evidence="2 3">P050</strain>
    </source>
</reference>
<dbReference type="RefSeq" id="WP_311591631.1">
    <property type="nucleotide sequence ID" value="NZ_JAVRHV010000001.1"/>
</dbReference>
<evidence type="ECO:0000313" key="3">
    <source>
        <dbReference type="Proteomes" id="UP001252186"/>
    </source>
</evidence>